<evidence type="ECO:0000256" key="1">
    <source>
        <dbReference type="ARBA" id="ARBA00011028"/>
    </source>
</evidence>
<dbReference type="Proteomes" id="UP000824202">
    <property type="component" value="Unassembled WGS sequence"/>
</dbReference>
<reference evidence="4" key="2">
    <citation type="submission" date="2021-04" db="EMBL/GenBank/DDBJ databases">
        <authorList>
            <person name="Gilroy R."/>
        </authorList>
    </citation>
    <scope>NUCLEOTIDE SEQUENCE</scope>
    <source>
        <strain evidence="4">23274</strain>
    </source>
</reference>
<keyword evidence="2" id="KW-0813">Transport</keyword>
<dbReference type="PANTHER" id="PTHR42953:SF3">
    <property type="entry name" value="HIGH-AFFINITY ZINC UPTAKE SYSTEM PROTEIN ZNUA"/>
    <property type="match status" value="1"/>
</dbReference>
<evidence type="ECO:0000256" key="2">
    <source>
        <dbReference type="ARBA" id="ARBA00022448"/>
    </source>
</evidence>
<dbReference type="InterPro" id="IPR006127">
    <property type="entry name" value="ZnuA-like"/>
</dbReference>
<proteinExistence type="inferred from homology"/>
<sequence length="278" mass="31022">MASMLALSACQPTNKQRTVSVSILPQKYFIEKIAGDYLNVNVMVPPGMNPATCDLSTEQLKKLYDSDLCFTIGYLPFELTHLYPVLEQRQDIRTINHSEGLPLLAGSCSHSGEGHHHGGVDPHIWLSPKYAAGMANTVYLALSEQYPEQAETFRHNYESLSREIDSVAQKAATALEGKKGGVFLIYHPVLTYFAADYGLEQIAIEDEGKEPNPAHLKATIDLAKEKKIHIVFIQNQFDTNNARSIAQEIQGKVIPIDPLAENWTQEMCRLIDLLKENL</sequence>
<organism evidence="4 5">
    <name type="scientific">Candidatus Odoribacter faecigallinarum</name>
    <dbReference type="NCBI Taxonomy" id="2838706"/>
    <lineage>
        <taxon>Bacteria</taxon>
        <taxon>Pseudomonadati</taxon>
        <taxon>Bacteroidota</taxon>
        <taxon>Bacteroidia</taxon>
        <taxon>Bacteroidales</taxon>
        <taxon>Odoribacteraceae</taxon>
        <taxon>Odoribacter</taxon>
    </lineage>
</organism>
<comment type="similarity">
    <text evidence="1">Belongs to the bacterial solute-binding protein 9 family.</text>
</comment>
<protein>
    <submittedName>
        <fullName evidence="4">Zinc ABC transporter substrate-binding protein</fullName>
    </submittedName>
</protein>
<dbReference type="Gene3D" id="3.40.50.1980">
    <property type="entry name" value="Nitrogenase molybdenum iron protein domain"/>
    <property type="match status" value="2"/>
</dbReference>
<reference evidence="4" key="1">
    <citation type="journal article" date="2021" name="PeerJ">
        <title>Extensive microbial diversity within the chicken gut microbiome revealed by metagenomics and culture.</title>
        <authorList>
            <person name="Gilroy R."/>
            <person name="Ravi A."/>
            <person name="Getino M."/>
            <person name="Pursley I."/>
            <person name="Horton D.L."/>
            <person name="Alikhan N.F."/>
            <person name="Baker D."/>
            <person name="Gharbi K."/>
            <person name="Hall N."/>
            <person name="Watson M."/>
            <person name="Adriaenssens E.M."/>
            <person name="Foster-Nyarko E."/>
            <person name="Jarju S."/>
            <person name="Secka A."/>
            <person name="Antonio M."/>
            <person name="Oren A."/>
            <person name="Chaudhuri R.R."/>
            <person name="La Ragione R."/>
            <person name="Hildebrand F."/>
            <person name="Pallen M.J."/>
        </authorList>
    </citation>
    <scope>NUCLEOTIDE SEQUENCE</scope>
    <source>
        <strain evidence="4">23274</strain>
    </source>
</reference>
<dbReference type="PANTHER" id="PTHR42953">
    <property type="entry name" value="HIGH-AFFINITY ZINC UPTAKE SYSTEM PROTEIN ZNUA-RELATED"/>
    <property type="match status" value="1"/>
</dbReference>
<dbReference type="SUPFAM" id="SSF53807">
    <property type="entry name" value="Helical backbone' metal receptor"/>
    <property type="match status" value="1"/>
</dbReference>
<comment type="caution">
    <text evidence="4">The sequence shown here is derived from an EMBL/GenBank/DDBJ whole genome shotgun (WGS) entry which is preliminary data.</text>
</comment>
<dbReference type="EMBL" id="DXFT01000070">
    <property type="protein sequence ID" value="HIX03160.1"/>
    <property type="molecule type" value="Genomic_DNA"/>
</dbReference>
<dbReference type="Pfam" id="PF01297">
    <property type="entry name" value="ZnuA"/>
    <property type="match status" value="1"/>
</dbReference>
<evidence type="ECO:0000313" key="4">
    <source>
        <dbReference type="EMBL" id="HIX03160.1"/>
    </source>
</evidence>
<evidence type="ECO:0000256" key="3">
    <source>
        <dbReference type="ARBA" id="ARBA00022729"/>
    </source>
</evidence>
<evidence type="ECO:0000313" key="5">
    <source>
        <dbReference type="Proteomes" id="UP000824202"/>
    </source>
</evidence>
<gene>
    <name evidence="4" type="ORF">H9863_03465</name>
</gene>
<accession>A0A9D2ABT8</accession>
<dbReference type="GO" id="GO:0030001">
    <property type="term" value="P:metal ion transport"/>
    <property type="evidence" value="ECO:0007669"/>
    <property type="project" value="InterPro"/>
</dbReference>
<dbReference type="GO" id="GO:0046872">
    <property type="term" value="F:metal ion binding"/>
    <property type="evidence" value="ECO:0007669"/>
    <property type="project" value="InterPro"/>
</dbReference>
<name>A0A9D2ABT8_9BACT</name>
<keyword evidence="3" id="KW-0732">Signal</keyword>
<dbReference type="InterPro" id="IPR050492">
    <property type="entry name" value="Bact_metal-bind_prot9"/>
</dbReference>
<dbReference type="AlphaFoldDB" id="A0A9D2ABT8"/>